<reference evidence="5 6" key="1">
    <citation type="submission" date="2020-08" db="EMBL/GenBank/DDBJ databases">
        <authorList>
            <person name="Hejnol A."/>
        </authorList>
    </citation>
    <scope>NUCLEOTIDE SEQUENCE [LARGE SCALE GENOMIC DNA]</scope>
</reference>
<keyword evidence="2" id="KW-0378">Hydrolase</keyword>
<dbReference type="GO" id="GO:0016042">
    <property type="term" value="P:lipid catabolic process"/>
    <property type="evidence" value="ECO:0007669"/>
    <property type="project" value="UniProtKB-UniRule"/>
</dbReference>
<dbReference type="OrthoDB" id="412240at2759"/>
<keyword evidence="2" id="KW-0442">Lipid degradation</keyword>
<comment type="caution">
    <text evidence="5">The sequence shown here is derived from an EMBL/GenBank/DDBJ whole genome shotgun (WGS) entry which is preliminary data.</text>
</comment>
<dbReference type="InterPro" id="IPR052580">
    <property type="entry name" value="Lipid_Hydrolase"/>
</dbReference>
<dbReference type="PANTHER" id="PTHR46394:SF1">
    <property type="entry name" value="PNPLA DOMAIN-CONTAINING PROTEIN"/>
    <property type="match status" value="1"/>
</dbReference>
<dbReference type="EMBL" id="CAJFCJ010000007">
    <property type="protein sequence ID" value="CAD5117582.1"/>
    <property type="molecule type" value="Genomic_DNA"/>
</dbReference>
<evidence type="ECO:0000259" key="4">
    <source>
        <dbReference type="PROSITE" id="PS51635"/>
    </source>
</evidence>
<keyword evidence="6" id="KW-1185">Reference proteome</keyword>
<keyword evidence="1 2" id="KW-0443">Lipid metabolism</keyword>
<dbReference type="AlphaFoldDB" id="A0A7I8VQ38"/>
<dbReference type="SUPFAM" id="SSF52151">
    <property type="entry name" value="FabD/lysophospholipase-like"/>
    <property type="match status" value="1"/>
</dbReference>
<accession>A0A7I8VQ38</accession>
<dbReference type="Pfam" id="PF01734">
    <property type="entry name" value="Patatin"/>
    <property type="match status" value="1"/>
</dbReference>
<feature type="short sequence motif" description="DGA/G" evidence="2">
    <location>
        <begin position="223"/>
        <end position="225"/>
    </location>
</feature>
<dbReference type="Proteomes" id="UP000549394">
    <property type="component" value="Unassembled WGS sequence"/>
</dbReference>
<dbReference type="InterPro" id="IPR002641">
    <property type="entry name" value="PNPLA_dom"/>
</dbReference>
<feature type="short sequence motif" description="GXGXXG" evidence="2">
    <location>
        <begin position="49"/>
        <end position="54"/>
    </location>
</feature>
<evidence type="ECO:0000313" key="6">
    <source>
        <dbReference type="Proteomes" id="UP000549394"/>
    </source>
</evidence>
<feature type="compositionally biased region" description="Polar residues" evidence="3">
    <location>
        <begin position="259"/>
        <end position="268"/>
    </location>
</feature>
<evidence type="ECO:0000256" key="2">
    <source>
        <dbReference type="PROSITE-ProRule" id="PRU01161"/>
    </source>
</evidence>
<feature type="region of interest" description="Disordered" evidence="3">
    <location>
        <begin position="471"/>
        <end position="495"/>
    </location>
</feature>
<feature type="domain" description="PNPLA" evidence="4">
    <location>
        <begin position="45"/>
        <end position="236"/>
    </location>
</feature>
<proteinExistence type="predicted"/>
<feature type="compositionally biased region" description="Basic and acidic residues" evidence="3">
    <location>
        <begin position="274"/>
        <end position="287"/>
    </location>
</feature>
<dbReference type="PANTHER" id="PTHR46394">
    <property type="entry name" value="ANNEXIN"/>
    <property type="match status" value="1"/>
</dbReference>
<gene>
    <name evidence="5" type="ORF">DGYR_LOCUS6099</name>
</gene>
<organism evidence="5 6">
    <name type="scientific">Dimorphilus gyrociliatus</name>
    <dbReference type="NCBI Taxonomy" id="2664684"/>
    <lineage>
        <taxon>Eukaryota</taxon>
        <taxon>Metazoa</taxon>
        <taxon>Spiralia</taxon>
        <taxon>Lophotrochozoa</taxon>
        <taxon>Annelida</taxon>
        <taxon>Polychaeta</taxon>
        <taxon>Polychaeta incertae sedis</taxon>
        <taxon>Dinophilidae</taxon>
        <taxon>Dimorphilus</taxon>
    </lineage>
</organism>
<feature type="active site" description="Proton acceptor" evidence="2">
    <location>
        <position position="223"/>
    </location>
</feature>
<feature type="short sequence motif" description="GXSXG" evidence="2">
    <location>
        <begin position="78"/>
        <end position="82"/>
    </location>
</feature>
<dbReference type="GO" id="GO:0016787">
    <property type="term" value="F:hydrolase activity"/>
    <property type="evidence" value="ECO:0007669"/>
    <property type="project" value="UniProtKB-UniRule"/>
</dbReference>
<protein>
    <submittedName>
        <fullName evidence="5">DgyrCDS6340</fullName>
    </submittedName>
</protein>
<name>A0A7I8VQ38_9ANNE</name>
<dbReference type="Gene3D" id="3.40.1090.10">
    <property type="entry name" value="Cytosolic phospholipase A2 catalytic domain"/>
    <property type="match status" value="2"/>
</dbReference>
<dbReference type="CDD" id="cd07207">
    <property type="entry name" value="Pat_ExoU_VipD_like"/>
    <property type="match status" value="1"/>
</dbReference>
<evidence type="ECO:0000256" key="1">
    <source>
        <dbReference type="ARBA" id="ARBA00023098"/>
    </source>
</evidence>
<evidence type="ECO:0000313" key="5">
    <source>
        <dbReference type="EMBL" id="CAD5117582.1"/>
    </source>
</evidence>
<feature type="region of interest" description="Disordered" evidence="3">
    <location>
        <begin position="256"/>
        <end position="293"/>
    </location>
</feature>
<sequence>MGLCHCSCVSKHNGLTALQGPEVFRSSIKDKSADWKSYEYPFENLVFSGGGIKGYAYIGALYAFEETGILSNIKGVCGTSVGAICAALISIDTPAKEIERLFLCSPRYLFQDQSCVFCLWPWTLWSRFGVHPVKRFYRIFGEHIARFAGDADITFAQVKAKFGKALVIPVTNVSKMKVEYCSPQTTPDLPIRKAVRISLSFPILYAPIQIDLGIGSGLCSYSDGGLMAQYPIHIFDEEHDFTKSMRDLVKLRSGRKYTLESQNHTPNPSRHRMSSKEDGGDVERKQSITDNTTRLTPEASLNTKSLGLYVVCETAIEYQLWKKMFSCNVPRAPKAVPRTKLSKARVKFTKVSSKRFQKFRKRRELNKDGEVEAEEDKLKLFDFKAKKTGAHGDPVTSFPTFVMATLETMLVSQRSCHMQPFDHHRTIPINTGYIWTNDYDFEPEDRVFLLQEGYDSTVKYLENYMKRQSSSKENIDELADEEDDKTSSCSDDASDKIFKDDEVEDEIFNPVTAQYEHFEASGTLSHALASVGIRRRLSHDSSHSK</sequence>
<evidence type="ECO:0000256" key="3">
    <source>
        <dbReference type="SAM" id="MobiDB-lite"/>
    </source>
</evidence>
<feature type="active site" description="Nucleophile" evidence="2">
    <location>
        <position position="80"/>
    </location>
</feature>
<dbReference type="PROSITE" id="PS51635">
    <property type="entry name" value="PNPLA"/>
    <property type="match status" value="1"/>
</dbReference>
<dbReference type="InterPro" id="IPR016035">
    <property type="entry name" value="Acyl_Trfase/lysoPLipase"/>
</dbReference>